<organism evidence="1 2">
    <name type="scientific">Sodiomyces alkalinus (strain CBS 110278 / VKM F-3762 / F11)</name>
    <name type="common">Alkaliphilic filamentous fungus</name>
    <dbReference type="NCBI Taxonomy" id="1314773"/>
    <lineage>
        <taxon>Eukaryota</taxon>
        <taxon>Fungi</taxon>
        <taxon>Dikarya</taxon>
        <taxon>Ascomycota</taxon>
        <taxon>Pezizomycotina</taxon>
        <taxon>Sordariomycetes</taxon>
        <taxon>Hypocreomycetidae</taxon>
        <taxon>Glomerellales</taxon>
        <taxon>Plectosphaerellaceae</taxon>
        <taxon>Sodiomyces</taxon>
    </lineage>
</organism>
<name>A0A3N2PUW7_SODAK</name>
<reference evidence="1 2" key="1">
    <citation type="journal article" date="2018" name="Mol. Ecol.">
        <title>The obligate alkalophilic soda-lake fungus Sodiomyces alkalinus has shifted to a protein diet.</title>
        <authorList>
            <person name="Grum-Grzhimaylo A.A."/>
            <person name="Falkoski D.L."/>
            <person name="van den Heuvel J."/>
            <person name="Valero-Jimenez C.A."/>
            <person name="Min B."/>
            <person name="Choi I.G."/>
            <person name="Lipzen A."/>
            <person name="Daum C.G."/>
            <person name="Aanen D.K."/>
            <person name="Tsang A."/>
            <person name="Henrissat B."/>
            <person name="Bilanenko E.N."/>
            <person name="de Vries R.P."/>
            <person name="van Kan J.A.L."/>
            <person name="Grigoriev I.V."/>
            <person name="Debets A.J.M."/>
        </authorList>
    </citation>
    <scope>NUCLEOTIDE SEQUENCE [LARGE SCALE GENOMIC DNA]</scope>
    <source>
        <strain evidence="1 2">F11</strain>
    </source>
</reference>
<dbReference type="AlphaFoldDB" id="A0A3N2PUW7"/>
<keyword evidence="2" id="KW-1185">Reference proteome</keyword>
<proteinExistence type="predicted"/>
<accession>A0A3N2PUW7</accession>
<dbReference type="OrthoDB" id="3700495at2759"/>
<sequence length="74" mass="9119">MCDWIQREFHCGHFRWIVSRWCPDYLRTQLRCPLSVTHYEFRGDEQCSHCKPRQTQPWEKFIRQHTNLNQTVGP</sequence>
<dbReference type="GeneID" id="39575568"/>
<dbReference type="RefSeq" id="XP_028466091.1">
    <property type="nucleotide sequence ID" value="XM_028607090.1"/>
</dbReference>
<dbReference type="EMBL" id="ML119056">
    <property type="protein sequence ID" value="ROT38285.1"/>
    <property type="molecule type" value="Genomic_DNA"/>
</dbReference>
<evidence type="ECO:0000313" key="1">
    <source>
        <dbReference type="EMBL" id="ROT38285.1"/>
    </source>
</evidence>
<evidence type="ECO:0000313" key="2">
    <source>
        <dbReference type="Proteomes" id="UP000272025"/>
    </source>
</evidence>
<gene>
    <name evidence="1" type="ORF">SODALDRAFT_185678</name>
</gene>
<dbReference type="Proteomes" id="UP000272025">
    <property type="component" value="Unassembled WGS sequence"/>
</dbReference>
<protein>
    <submittedName>
        <fullName evidence="1">Uncharacterized protein</fullName>
    </submittedName>
</protein>